<dbReference type="PANTHER" id="PTHR47936:SF1">
    <property type="entry name" value="PENTATRICOPEPTIDE REPEAT-CONTAINING PROTEIN GUN1, CHLOROPLASTIC"/>
    <property type="match status" value="1"/>
</dbReference>
<evidence type="ECO:0000256" key="8">
    <source>
        <dbReference type="ARBA" id="ARBA00044527"/>
    </source>
</evidence>
<dbReference type="EMBL" id="CP015055">
    <property type="protein sequence ID" value="QGN14248.1"/>
    <property type="molecule type" value="Genomic_DNA"/>
</dbReference>
<dbReference type="PANTHER" id="PTHR47936">
    <property type="entry name" value="PPR_LONG DOMAIN-CONTAINING PROTEIN"/>
    <property type="match status" value="1"/>
</dbReference>
<evidence type="ECO:0000256" key="7">
    <source>
        <dbReference type="ARBA" id="ARBA00044511"/>
    </source>
</evidence>
<evidence type="ECO:0000256" key="2">
    <source>
        <dbReference type="ARBA" id="ARBA00006192"/>
    </source>
</evidence>
<evidence type="ECO:0000313" key="10">
    <source>
        <dbReference type="EMBL" id="QGN14248.1"/>
    </source>
</evidence>
<feature type="repeat" description="PPR" evidence="9">
    <location>
        <begin position="360"/>
        <end position="394"/>
    </location>
</feature>
<keyword evidence="5" id="KW-0508">mRNA splicing</keyword>
<evidence type="ECO:0000256" key="9">
    <source>
        <dbReference type="PROSITE-ProRule" id="PRU00708"/>
    </source>
</evidence>
<dbReference type="PROSITE" id="PS51375">
    <property type="entry name" value="PPR"/>
    <property type="match status" value="1"/>
</dbReference>
<comment type="function">
    <text evidence="6">Regulates mitochondrial small subunit maturation by controlling 15S rRNA 5'-end processing. Localizes to the 5' precursor of the 15S rRNA in a position that is subsequently occupied by mS47 in the mature yeast mtSSU. Uses structure and sequence-specific RNA recognition, binding to a single-stranded region of the precursor and specifically recognizing bases -6 to -1. The exchange of Ccm1 for mS47 is coupled to the irreversible removal of precursor rRNA that is accompanied by conformational changes of the mitoribosomal proteins uS5m and mS26. These conformational changes signal completion of 5'-end rRNA processing through protection of the mature 5'-end of the 15S rRNA and stabilization of mS47. The removal of the 5' precursor together with the dissociation of Ccm1 may be catalyzed by the 5'-3' exoribonuclease Pet127. Involved in the specific removal of group I introns in mitochondrial encoded transcripts.</text>
</comment>
<dbReference type="Gene3D" id="1.25.40.10">
    <property type="entry name" value="Tetratricopeptide repeat domain"/>
    <property type="match status" value="1"/>
</dbReference>
<dbReference type="NCBIfam" id="TIGR00756">
    <property type="entry name" value="PPR"/>
    <property type="match status" value="1"/>
</dbReference>
<comment type="subunit">
    <text evidence="7">Binds to mitochondrial small subunit 15S rRNA.</text>
</comment>
<evidence type="ECO:0000256" key="4">
    <source>
        <dbReference type="ARBA" id="ARBA00022737"/>
    </source>
</evidence>
<organism evidence="10 11">
    <name type="scientific">Kluyveromyces marxianus</name>
    <name type="common">Yeast</name>
    <name type="synonym">Candida kefyr</name>
    <dbReference type="NCBI Taxonomy" id="4911"/>
    <lineage>
        <taxon>Eukaryota</taxon>
        <taxon>Fungi</taxon>
        <taxon>Dikarya</taxon>
        <taxon>Ascomycota</taxon>
        <taxon>Saccharomycotina</taxon>
        <taxon>Saccharomycetes</taxon>
        <taxon>Saccharomycetales</taxon>
        <taxon>Saccharomycetaceae</taxon>
        <taxon>Kluyveromyces</taxon>
    </lineage>
</organism>
<evidence type="ECO:0000313" key="11">
    <source>
        <dbReference type="Proteomes" id="UP000422736"/>
    </source>
</evidence>
<comment type="subcellular location">
    <subcellularLocation>
        <location evidence="1">Mitochondrion</location>
    </subcellularLocation>
</comment>
<evidence type="ECO:0000256" key="1">
    <source>
        <dbReference type="ARBA" id="ARBA00004173"/>
    </source>
</evidence>
<proteinExistence type="inferred from homology"/>
<accession>A0ABX6ET28</accession>
<comment type="similarity">
    <text evidence="2">Belongs to the CCM1 family.</text>
</comment>
<protein>
    <recommendedName>
        <fullName evidence="8">Mitochondrial 15S rRNA processing factor CCM1</fullName>
    </recommendedName>
</protein>
<evidence type="ECO:0000256" key="6">
    <source>
        <dbReference type="ARBA" id="ARBA00044493"/>
    </source>
</evidence>
<dbReference type="Proteomes" id="UP000422736">
    <property type="component" value="Chromosome 2"/>
</dbReference>
<dbReference type="Pfam" id="PF01535">
    <property type="entry name" value="PPR"/>
    <property type="match status" value="2"/>
</dbReference>
<dbReference type="InterPro" id="IPR011990">
    <property type="entry name" value="TPR-like_helical_dom_sf"/>
</dbReference>
<name>A0ABX6ET28_KLUMA</name>
<reference evidence="10 11" key="1">
    <citation type="submission" date="2016-03" db="EMBL/GenBank/DDBJ databases">
        <title>How can Kluyveromyces marxianus grow so fast - potential evolutionary course in Saccharomyces Complex revealed by comparative genomics.</title>
        <authorList>
            <person name="Mo W."/>
            <person name="Lu W."/>
            <person name="Yang X."/>
            <person name="Qi J."/>
            <person name="Lv H."/>
        </authorList>
    </citation>
    <scope>NUCLEOTIDE SEQUENCE [LARGE SCALE GENOMIC DNA]</scope>
    <source>
        <strain evidence="10 11">FIM1</strain>
    </source>
</reference>
<evidence type="ECO:0000256" key="3">
    <source>
        <dbReference type="ARBA" id="ARBA00022664"/>
    </source>
</evidence>
<sequence length="865" mass="100282">MLRVGARSQRAAVLIRNARRNVVIPGAKDLRARRKRSKDGKPSQVLELDLDSVDFSNEKDVKFKVNQLKEFTRNLREQMRYTEELKRKHQVEKELESAVKSGKTHGEELGIDDADLIYSGMAPGSDGHVKARELPSEDNLSALLLQAPEGNKPLLPEVLAERIGDKNLILRCLFDKRNRDFNPIINALYHSKERLNGVGITTIYKTILNRNSKTLEFGSLVQLDEMIMESVNNDATKLNQDIYEHLMIPFSRAKTASPTNKLEVCAKLRELTERMDLTLKERTFQPSQYMLNACIFAAYKAQSWDYMEFFLKKFTKDYSLQPNRKNYTTVISFYNTVGQYKKAWQLFDSLKFLSLEHKPDTRVYNLMFDVCRKEKNYARALDLFQEMDDLDVKKDIKSYLNVASALAASSTDNIVSEGKASSLRLMSWKYIHKIYDDPQLSQQLIDDPRNNMKLLETMMTVSAYDGDVGISRALYYKYTNALFKLYYTEFKKYHHDDEPVDYIAIWKKALAPQMFNLLLVAYSKFKRSELPVLMGYPEGSKLRRNIIYSVDYIGRNAYSSDSSVKLPMLPMLELQDPGLIMNESKALWRFNLEYGGSLDIRQLPEGLKTIEDLEKLAKEANSVEEYKLQISQRLFEWKTKFVNQKVLNMRNLITFLTIPIRLNEPQEFKLRLQEFTFQPFEFNELVESEFSKIKEKQQIQSPFPSEKLSDSTGLTQNLTTPSEFLLYLVSMKHKLPANCAIYEIAMKAAISFHDYELAMKTWKARGRFRTTDAFQNLPAAERQKSDAMFVQLMVEYFSNEKMFTDALSIVLSSLKTVDWKYPMVKSLHKALLEVEDFNSVDKLLSVVNRKSKLAKLEEEIKSLDI</sequence>
<keyword evidence="11" id="KW-1185">Reference proteome</keyword>
<gene>
    <name evidence="10" type="primary">CCM1</name>
    <name evidence="10" type="ORF">FIM1_904</name>
</gene>
<dbReference type="InterPro" id="IPR002885">
    <property type="entry name" value="PPR_rpt"/>
</dbReference>
<evidence type="ECO:0000256" key="5">
    <source>
        <dbReference type="ARBA" id="ARBA00023187"/>
    </source>
</evidence>
<keyword evidence="3" id="KW-0507">mRNA processing</keyword>
<keyword evidence="4" id="KW-0677">Repeat</keyword>